<dbReference type="PRINTS" id="PR00077">
    <property type="entry name" value="GPDHDRGNASE"/>
</dbReference>
<dbReference type="UniPathway" id="UPA00940"/>
<comment type="subcellular location">
    <subcellularLocation>
        <location evidence="13">Cytoplasm</location>
    </subcellularLocation>
</comment>
<dbReference type="InterPro" id="IPR011128">
    <property type="entry name" value="G3P_DH_NAD-dep_N"/>
</dbReference>
<dbReference type="FunFam" id="3.40.50.720:FF:000019">
    <property type="entry name" value="Glycerol-3-phosphate dehydrogenase [NAD(P)+]"/>
    <property type="match status" value="1"/>
</dbReference>
<keyword evidence="13" id="KW-0963">Cytoplasm</keyword>
<feature type="binding site" evidence="13">
    <location>
        <position position="138"/>
    </location>
    <ligand>
        <name>NADPH</name>
        <dbReference type="ChEBI" id="CHEBI:57783"/>
    </ligand>
</feature>
<feature type="binding site" evidence="13">
    <location>
        <position position="252"/>
    </location>
    <ligand>
        <name>sn-glycerol 3-phosphate</name>
        <dbReference type="ChEBI" id="CHEBI:57597"/>
    </ligand>
</feature>
<evidence type="ECO:0000256" key="8">
    <source>
        <dbReference type="ARBA" id="ARBA00023264"/>
    </source>
</evidence>
<dbReference type="HAMAP" id="MF_00394">
    <property type="entry name" value="NAD_Glyc3P_dehydrog"/>
    <property type="match status" value="1"/>
</dbReference>
<feature type="binding site" evidence="13">
    <location>
        <position position="253"/>
    </location>
    <ligand>
        <name>NADPH</name>
        <dbReference type="ChEBI" id="CHEBI:57783"/>
    </ligand>
</feature>
<feature type="binding site" evidence="13">
    <location>
        <position position="189"/>
    </location>
    <ligand>
        <name>sn-glycerol 3-phosphate</name>
        <dbReference type="ChEBI" id="CHEBI:57597"/>
    </ligand>
</feature>
<dbReference type="GO" id="GO:0005975">
    <property type="term" value="P:carbohydrate metabolic process"/>
    <property type="evidence" value="ECO:0007669"/>
    <property type="project" value="InterPro"/>
</dbReference>
<evidence type="ECO:0000256" key="16">
    <source>
        <dbReference type="PIRSR" id="PIRSR000114-3"/>
    </source>
</evidence>
<dbReference type="NCBIfam" id="NF000940">
    <property type="entry name" value="PRK00094.1-2"/>
    <property type="match status" value="1"/>
</dbReference>
<keyword evidence="8 13" id="KW-1208">Phospholipid metabolism</keyword>
<dbReference type="Proteomes" id="UP000063718">
    <property type="component" value="Unassembled WGS sequence"/>
</dbReference>
<feature type="domain" description="Glycerol-3-phosphate dehydrogenase NAD-dependent N-terminal" evidence="18">
    <location>
        <begin position="4"/>
        <end position="158"/>
    </location>
</feature>
<dbReference type="InterPro" id="IPR013328">
    <property type="entry name" value="6PGD_dom2"/>
</dbReference>
<feature type="binding site" evidence="13">
    <location>
        <position position="12"/>
    </location>
    <ligand>
        <name>NADPH</name>
        <dbReference type="ChEBI" id="CHEBI:57783"/>
    </ligand>
</feature>
<comment type="catalytic activity">
    <reaction evidence="9">
        <text>sn-glycerol 3-phosphate + NADP(+) = dihydroxyacetone phosphate + NADPH + H(+)</text>
        <dbReference type="Rhea" id="RHEA:11096"/>
        <dbReference type="ChEBI" id="CHEBI:15378"/>
        <dbReference type="ChEBI" id="CHEBI:57597"/>
        <dbReference type="ChEBI" id="CHEBI:57642"/>
        <dbReference type="ChEBI" id="CHEBI:57783"/>
        <dbReference type="ChEBI" id="CHEBI:58349"/>
        <dbReference type="EC" id="1.1.1.94"/>
    </reaction>
    <physiologicalReaction direction="right-to-left" evidence="9">
        <dbReference type="Rhea" id="RHEA:11098"/>
    </physiologicalReaction>
</comment>
<comment type="function">
    <text evidence="13">Catalyzes the reduction of the glycolytic intermediate dihydroxyacetone phosphate (DHAP) to sn-glycerol 3-phosphate (G3P), the key precursor for phospholipid synthesis.</text>
</comment>
<dbReference type="EC" id="1.1.1.94" evidence="10 13"/>
<dbReference type="Pfam" id="PF07479">
    <property type="entry name" value="NAD_Gly3P_dh_C"/>
    <property type="match status" value="1"/>
</dbReference>
<keyword evidence="13" id="KW-0547">Nucleotide-binding</keyword>
<dbReference type="InterPro" id="IPR008927">
    <property type="entry name" value="6-PGluconate_DH-like_C_sf"/>
</dbReference>
<evidence type="ECO:0000256" key="9">
    <source>
        <dbReference type="ARBA" id="ARBA00052716"/>
    </source>
</evidence>
<dbReference type="GO" id="GO:0141153">
    <property type="term" value="F:glycerol-3-phosphate dehydrogenase (NADP+) activity"/>
    <property type="evidence" value="ECO:0007669"/>
    <property type="project" value="RHEA"/>
</dbReference>
<feature type="binding site" evidence="13">
    <location>
        <position position="279"/>
    </location>
    <ligand>
        <name>NADPH</name>
        <dbReference type="ChEBI" id="CHEBI:57783"/>
    </ligand>
</feature>
<dbReference type="AlphaFoldDB" id="A0A0S6UF13"/>
<dbReference type="EMBL" id="DF238840">
    <property type="protein sequence ID" value="GAF27103.1"/>
    <property type="molecule type" value="Genomic_DNA"/>
</dbReference>
<comment type="similarity">
    <text evidence="1 13 17">Belongs to the NAD-dependent glycerol-3-phosphate dehydrogenase family.</text>
</comment>
<dbReference type="Gene3D" id="3.40.50.720">
    <property type="entry name" value="NAD(P)-binding Rossmann-like Domain"/>
    <property type="match status" value="1"/>
</dbReference>
<dbReference type="GO" id="GO:0006650">
    <property type="term" value="P:glycerophospholipid metabolic process"/>
    <property type="evidence" value="ECO:0007669"/>
    <property type="project" value="UniProtKB-UniRule"/>
</dbReference>
<dbReference type="PANTHER" id="PTHR11728:SF1">
    <property type="entry name" value="GLYCEROL-3-PHOSPHATE DEHYDROGENASE [NAD(+)] 2, CHLOROPLASTIC"/>
    <property type="match status" value="1"/>
</dbReference>
<dbReference type="GO" id="GO:0046167">
    <property type="term" value="P:glycerol-3-phosphate biosynthetic process"/>
    <property type="evidence" value="ECO:0007669"/>
    <property type="project" value="UniProtKB-UniRule"/>
</dbReference>
<evidence type="ECO:0000259" key="18">
    <source>
        <dbReference type="Pfam" id="PF01210"/>
    </source>
</evidence>
<dbReference type="GO" id="GO:0005829">
    <property type="term" value="C:cytosol"/>
    <property type="evidence" value="ECO:0007669"/>
    <property type="project" value="TreeGrafter"/>
</dbReference>
<keyword evidence="7 13" id="KW-0594">Phospholipid biosynthesis</keyword>
<dbReference type="GO" id="GO:0008654">
    <property type="term" value="P:phospholipid biosynthetic process"/>
    <property type="evidence" value="ECO:0007669"/>
    <property type="project" value="UniProtKB-KW"/>
</dbReference>
<dbReference type="SUPFAM" id="SSF51735">
    <property type="entry name" value="NAD(P)-binding Rossmann-fold domains"/>
    <property type="match status" value="1"/>
</dbReference>
<feature type="binding site" evidence="13">
    <location>
        <position position="136"/>
    </location>
    <ligand>
        <name>sn-glycerol 3-phosphate</name>
        <dbReference type="ChEBI" id="CHEBI:57597"/>
    </ligand>
</feature>
<dbReference type="NCBIfam" id="NF000941">
    <property type="entry name" value="PRK00094.1-3"/>
    <property type="match status" value="1"/>
</dbReference>
<evidence type="ECO:0000256" key="5">
    <source>
        <dbReference type="ARBA" id="ARBA00023027"/>
    </source>
</evidence>
<evidence type="ECO:0000256" key="4">
    <source>
        <dbReference type="ARBA" id="ARBA00023002"/>
    </source>
</evidence>
<feature type="binding site" evidence="13">
    <location>
        <position position="107"/>
    </location>
    <ligand>
        <name>sn-glycerol 3-phosphate</name>
        <dbReference type="ChEBI" id="CHEBI:57597"/>
    </ligand>
</feature>
<dbReference type="InterPro" id="IPR036291">
    <property type="entry name" value="NAD(P)-bd_dom_sf"/>
</dbReference>
<protein>
    <recommendedName>
        <fullName evidence="11 13">Glycerol-3-phosphate dehydrogenase [NAD(P)+]</fullName>
        <ecNumber evidence="10 13">1.1.1.94</ecNumber>
    </recommendedName>
    <alternativeName>
        <fullName evidence="13">NAD(P)(+)-dependent glycerol-3-phosphate dehydrogenase</fullName>
    </alternativeName>
    <alternativeName>
        <fullName evidence="12 13">NAD(P)H-dependent dihydroxyacetone-phosphate reductase</fullName>
    </alternativeName>
</protein>
<dbReference type="FunFam" id="1.10.1040.10:FF:000001">
    <property type="entry name" value="Glycerol-3-phosphate dehydrogenase [NAD(P)+]"/>
    <property type="match status" value="1"/>
</dbReference>
<evidence type="ECO:0000256" key="2">
    <source>
        <dbReference type="ARBA" id="ARBA00022516"/>
    </source>
</evidence>
<keyword evidence="2 13" id="KW-0444">Lipid biosynthesis</keyword>
<dbReference type="Pfam" id="PF01210">
    <property type="entry name" value="NAD_Gly3P_dh_N"/>
    <property type="match status" value="1"/>
</dbReference>
<feature type="domain" description="Glycerol-3-phosphate dehydrogenase NAD-dependent C-terminal" evidence="19">
    <location>
        <begin position="178"/>
        <end position="318"/>
    </location>
</feature>
<feature type="binding site" evidence="16">
    <location>
        <begin position="9"/>
        <end position="14"/>
    </location>
    <ligand>
        <name>NAD(+)</name>
        <dbReference type="ChEBI" id="CHEBI:57540"/>
    </ligand>
</feature>
<evidence type="ECO:0000256" key="12">
    <source>
        <dbReference type="ARBA" id="ARBA00080511"/>
    </source>
</evidence>
<dbReference type="InterPro" id="IPR006109">
    <property type="entry name" value="G3P_DH_NAD-dep_C"/>
</dbReference>
<feature type="binding site" evidence="15">
    <location>
        <begin position="253"/>
        <end position="254"/>
    </location>
    <ligand>
        <name>substrate</name>
    </ligand>
</feature>
<dbReference type="GO" id="GO:0141152">
    <property type="term" value="F:glycerol-3-phosphate dehydrogenase (NAD+) activity"/>
    <property type="evidence" value="ECO:0007669"/>
    <property type="project" value="RHEA"/>
</dbReference>
<organism evidence="20">
    <name type="scientific">Moorella thermoacetica Y72</name>
    <dbReference type="NCBI Taxonomy" id="1325331"/>
    <lineage>
        <taxon>Bacteria</taxon>
        <taxon>Bacillati</taxon>
        <taxon>Bacillota</taxon>
        <taxon>Clostridia</taxon>
        <taxon>Neomoorellales</taxon>
        <taxon>Neomoorellaceae</taxon>
        <taxon>Neomoorella</taxon>
    </lineage>
</organism>
<gene>
    <name evidence="13" type="primary">gpsA</name>
    <name evidence="20" type="ORF">MTY_2444</name>
</gene>
<evidence type="ECO:0000256" key="1">
    <source>
        <dbReference type="ARBA" id="ARBA00011009"/>
    </source>
</evidence>
<feature type="binding site" evidence="13">
    <location>
        <position position="34"/>
    </location>
    <ligand>
        <name>NADPH</name>
        <dbReference type="ChEBI" id="CHEBI:57783"/>
    </ligand>
</feature>
<feature type="binding site" evidence="13">
    <location>
        <position position="277"/>
    </location>
    <ligand>
        <name>NADPH</name>
        <dbReference type="ChEBI" id="CHEBI:57783"/>
    </ligand>
</feature>
<dbReference type="Gene3D" id="1.10.1040.10">
    <property type="entry name" value="N-(1-d-carboxylethyl)-l-norvaline Dehydrogenase, domain 2"/>
    <property type="match status" value="1"/>
</dbReference>
<feature type="binding site" evidence="16">
    <location>
        <position position="138"/>
    </location>
    <ligand>
        <name>NAD(+)</name>
        <dbReference type="ChEBI" id="CHEBI:57540"/>
    </ligand>
</feature>
<reference evidence="20" key="1">
    <citation type="journal article" date="2014" name="Gene">
        <title>Genome-guided analysis of transformation efficiency and carbon dioxide assimilation by Moorella thermoacetica Y72.</title>
        <authorList>
            <person name="Tsukahara K."/>
            <person name="Kita A."/>
            <person name="Nakashimada Y."/>
            <person name="Hoshino T."/>
            <person name="Murakami K."/>
        </authorList>
    </citation>
    <scope>NUCLEOTIDE SEQUENCE [LARGE SCALE GENOMIC DNA]</scope>
    <source>
        <strain evidence="20">Y72</strain>
    </source>
</reference>
<dbReference type="NCBIfam" id="NF000942">
    <property type="entry name" value="PRK00094.1-4"/>
    <property type="match status" value="1"/>
</dbReference>
<dbReference type="PANTHER" id="PTHR11728">
    <property type="entry name" value="GLYCEROL-3-PHOSPHATE DEHYDROGENASE"/>
    <property type="match status" value="1"/>
</dbReference>
<evidence type="ECO:0000256" key="3">
    <source>
        <dbReference type="ARBA" id="ARBA00022857"/>
    </source>
</evidence>
<dbReference type="GO" id="GO:0051287">
    <property type="term" value="F:NAD binding"/>
    <property type="evidence" value="ECO:0007669"/>
    <property type="project" value="InterPro"/>
</dbReference>
<keyword evidence="5 13" id="KW-0520">NAD</keyword>
<feature type="binding site" evidence="16">
    <location>
        <position position="253"/>
    </location>
    <ligand>
        <name>NAD(+)</name>
        <dbReference type="ChEBI" id="CHEBI:57540"/>
    </ligand>
</feature>
<evidence type="ECO:0000256" key="7">
    <source>
        <dbReference type="ARBA" id="ARBA00023209"/>
    </source>
</evidence>
<feature type="active site" description="Proton acceptor" evidence="13 14">
    <location>
        <position position="189"/>
    </location>
</feature>
<comment type="pathway">
    <text evidence="13">Membrane lipid metabolism; glycerophospholipid metabolism.</text>
</comment>
<proteinExistence type="inferred from homology"/>
<feature type="binding site" evidence="13">
    <location>
        <position position="254"/>
    </location>
    <ligand>
        <name>sn-glycerol 3-phosphate</name>
        <dbReference type="ChEBI" id="CHEBI:57597"/>
    </ligand>
</feature>
<evidence type="ECO:0000256" key="13">
    <source>
        <dbReference type="HAMAP-Rule" id="MF_00394"/>
    </source>
</evidence>
<dbReference type="GO" id="GO:0046168">
    <property type="term" value="P:glycerol-3-phosphate catabolic process"/>
    <property type="evidence" value="ECO:0007669"/>
    <property type="project" value="InterPro"/>
</dbReference>
<evidence type="ECO:0000256" key="11">
    <source>
        <dbReference type="ARBA" id="ARBA00069372"/>
    </source>
</evidence>
<accession>A0A0S6UF13</accession>
<evidence type="ECO:0000256" key="6">
    <source>
        <dbReference type="ARBA" id="ARBA00023098"/>
    </source>
</evidence>
<feature type="binding site" evidence="13">
    <location>
        <position position="50"/>
    </location>
    <ligand>
        <name>NADPH</name>
        <dbReference type="ChEBI" id="CHEBI:57783"/>
    </ligand>
</feature>
<feature type="binding site" evidence="13">
    <location>
        <position position="107"/>
    </location>
    <ligand>
        <name>NADPH</name>
        <dbReference type="ChEBI" id="CHEBI:57783"/>
    </ligand>
</feature>
<evidence type="ECO:0000256" key="17">
    <source>
        <dbReference type="RuleBase" id="RU000437"/>
    </source>
</evidence>
<dbReference type="SUPFAM" id="SSF48179">
    <property type="entry name" value="6-phosphogluconate dehydrogenase C-terminal domain-like"/>
    <property type="match status" value="1"/>
</dbReference>
<evidence type="ECO:0000256" key="15">
    <source>
        <dbReference type="PIRSR" id="PIRSR000114-2"/>
    </source>
</evidence>
<keyword evidence="3 13" id="KW-0521">NADP</keyword>
<name>A0A0S6UF13_NEOTH</name>
<dbReference type="InterPro" id="IPR006168">
    <property type="entry name" value="G3P_DH_NAD-dep"/>
</dbReference>
<dbReference type="PROSITE" id="PS00957">
    <property type="entry name" value="NAD_G3PDH"/>
    <property type="match status" value="1"/>
</dbReference>
<dbReference type="RefSeq" id="WP_025774819.1">
    <property type="nucleotide sequence ID" value="NZ_DF238840.1"/>
</dbReference>
<feature type="binding site" evidence="13">
    <location>
        <position position="134"/>
    </location>
    <ligand>
        <name>sn-glycerol 3-phosphate</name>
        <dbReference type="ChEBI" id="CHEBI:57597"/>
    </ligand>
</feature>
<evidence type="ECO:0000256" key="10">
    <source>
        <dbReference type="ARBA" id="ARBA00066687"/>
    </source>
</evidence>
<comment type="catalytic activity">
    <reaction evidence="13">
        <text>sn-glycerol 3-phosphate + NAD(+) = dihydroxyacetone phosphate + NADH + H(+)</text>
        <dbReference type="Rhea" id="RHEA:11092"/>
        <dbReference type="ChEBI" id="CHEBI:15378"/>
        <dbReference type="ChEBI" id="CHEBI:57540"/>
        <dbReference type="ChEBI" id="CHEBI:57597"/>
        <dbReference type="ChEBI" id="CHEBI:57642"/>
        <dbReference type="ChEBI" id="CHEBI:57945"/>
        <dbReference type="EC" id="1.1.1.94"/>
    </reaction>
</comment>
<feature type="binding site" evidence="15">
    <location>
        <position position="107"/>
    </location>
    <ligand>
        <name>substrate</name>
    </ligand>
</feature>
<feature type="binding site" evidence="13">
    <location>
        <position position="13"/>
    </location>
    <ligand>
        <name>NADPH</name>
        <dbReference type="ChEBI" id="CHEBI:57783"/>
    </ligand>
</feature>
<keyword evidence="6 13" id="KW-0443">Lipid metabolism</keyword>
<feature type="binding site" evidence="13">
    <location>
        <position position="242"/>
    </location>
    <ligand>
        <name>sn-glycerol 3-phosphate</name>
        <dbReference type="ChEBI" id="CHEBI:57597"/>
    </ligand>
</feature>
<sequence length="335" mass="35346">MKESIAVVGAGSWGTALAVLLAHKGFRVNLWARRPELAAALRETGENKTYLPGVRLTGTIIPTADLPAAVKGAGLVVLSVPSHAVRSTARLLKPFLPKGTVVVNTAKGLELETKKRLSQVLVEEGLDRVAVLSGPSHAEEVGRGLPTTVVVAAADRETAEYVQDVFMDPTFRVYTNPDIIGVEFGGALKNIIALATGMADGLGLGDNTRAALMTRGMAEIARLGVALGGKVLTFAGLSGIGDLIVTCTSMYSRNRRAGILLGKGQSLEEVLDAVGMVVEGVRTTAAARELACQHGIKMPITEEIYQVLYKGKPVGDCVAALMERPRTHEVESGDW</sequence>
<feature type="binding site" evidence="13">
    <location>
        <position position="253"/>
    </location>
    <ligand>
        <name>sn-glycerol 3-phosphate</name>
        <dbReference type="ChEBI" id="CHEBI:57597"/>
    </ligand>
</feature>
<evidence type="ECO:0000313" key="20">
    <source>
        <dbReference type="EMBL" id="GAF27103.1"/>
    </source>
</evidence>
<feature type="binding site" evidence="13">
    <location>
        <position position="33"/>
    </location>
    <ligand>
        <name>NADPH</name>
        <dbReference type="ChEBI" id="CHEBI:57783"/>
    </ligand>
</feature>
<evidence type="ECO:0000259" key="19">
    <source>
        <dbReference type="Pfam" id="PF07479"/>
    </source>
</evidence>
<evidence type="ECO:0000256" key="14">
    <source>
        <dbReference type="PIRSR" id="PIRSR000114-1"/>
    </source>
</evidence>
<keyword evidence="4 13" id="KW-0560">Oxidoreductase</keyword>
<dbReference type="PIRSF" id="PIRSF000114">
    <property type="entry name" value="Glycerol-3-P_dh"/>
    <property type="match status" value="1"/>
</dbReference>